<accession>A0A6M2D1U8</accession>
<evidence type="ECO:0000313" key="2">
    <source>
        <dbReference type="EMBL" id="NOV39441.1"/>
    </source>
</evidence>
<sequence>MPLRVFIALLLCALIMTPAKSTGQYSEIDYTDESTSSTAEDVEEYAIDKFMNTSLEIWVLNTTRQNPHNCQKDLPYNMTANTTFFFRSHEEGHNITNESLAGHFERFAGTEKVYNQIALSGGSSHVHAEVLFYASKNLTCGLVRVFAFVDGYNVVWDDLRVKGRPTNLSDIKECTEEFNKYVDAMITKNWTSPYNASCK</sequence>
<dbReference type="VEuPathDB" id="VectorBase:LOC119167985"/>
<dbReference type="EMBL" id="GHWJ01006704">
    <property type="protein sequence ID" value="NOV39441.1"/>
    <property type="molecule type" value="Transcribed_RNA"/>
</dbReference>
<protein>
    <submittedName>
        <fullName evidence="2">Putative lipocalin-3 1</fullName>
    </submittedName>
</protein>
<feature type="chain" id="PRO_5026952434" evidence="1">
    <location>
        <begin position="22"/>
        <end position="199"/>
    </location>
</feature>
<reference evidence="2" key="1">
    <citation type="submission" date="2019-09" db="EMBL/GenBank/DDBJ databases">
        <title>Organ-specific transcriptomic study of the physiology of the cattle tick, Rhipicephalus microplus.</title>
        <authorList>
            <person name="Tirloni L."/>
            <person name="Braz G."/>
            <person name="Gandara A.C.P."/>
            <person name="Sabadin G.A."/>
            <person name="da Silva R.M."/>
            <person name="Guizzo M.G."/>
            <person name="Machado J.A."/>
            <person name="Costa E.P."/>
            <person name="Gomes H.F."/>
            <person name="Moraes J."/>
            <person name="Mota M.B.S."/>
            <person name="Mesquita R.D."/>
            <person name="Alvarenga P.H."/>
            <person name="Alves F."/>
            <person name="Seixas A."/>
            <person name="da Fonseca R.N."/>
            <person name="Fogaca A."/>
            <person name="Logullo C."/>
            <person name="Tanaka A."/>
            <person name="Daffre S."/>
            <person name="Termignoni C."/>
            <person name="Vaz I.S.Jr."/>
            <person name="Oliveira P.L."/>
            <person name="Ribeiro J.M."/>
        </authorList>
    </citation>
    <scope>NUCLEOTIDE SEQUENCE</scope>
    <source>
        <strain evidence="2">Porto Alegre</strain>
    </source>
</reference>
<keyword evidence="1" id="KW-0732">Signal</keyword>
<dbReference type="OrthoDB" id="10559150at2759"/>
<feature type="signal peptide" evidence="1">
    <location>
        <begin position="1"/>
        <end position="21"/>
    </location>
</feature>
<proteinExistence type="predicted"/>
<organism evidence="2">
    <name type="scientific">Rhipicephalus microplus</name>
    <name type="common">Cattle tick</name>
    <name type="synonym">Boophilus microplus</name>
    <dbReference type="NCBI Taxonomy" id="6941"/>
    <lineage>
        <taxon>Eukaryota</taxon>
        <taxon>Metazoa</taxon>
        <taxon>Ecdysozoa</taxon>
        <taxon>Arthropoda</taxon>
        <taxon>Chelicerata</taxon>
        <taxon>Arachnida</taxon>
        <taxon>Acari</taxon>
        <taxon>Parasitiformes</taxon>
        <taxon>Ixodida</taxon>
        <taxon>Ixodoidea</taxon>
        <taxon>Ixodidae</taxon>
        <taxon>Rhipicephalinae</taxon>
        <taxon>Rhipicephalus</taxon>
        <taxon>Boophilus</taxon>
    </lineage>
</organism>
<dbReference type="AlphaFoldDB" id="A0A6M2D1U8"/>
<evidence type="ECO:0000256" key="1">
    <source>
        <dbReference type="SAM" id="SignalP"/>
    </source>
</evidence>
<name>A0A6M2D1U8_RHIMP</name>